<comment type="caution">
    <text evidence="4">The sequence shown here is derived from an EMBL/GenBank/DDBJ whole genome shotgun (WGS) entry which is preliminary data.</text>
</comment>
<dbReference type="InterPro" id="IPR009057">
    <property type="entry name" value="Homeodomain-like_sf"/>
</dbReference>
<name>A0ABS2PPS6_9STRE</name>
<organism evidence="4 5">
    <name type="scientific">Streptococcus saliviloxodontae</name>
    <dbReference type="NCBI Taxonomy" id="1349416"/>
    <lineage>
        <taxon>Bacteria</taxon>
        <taxon>Bacillati</taxon>
        <taxon>Bacillota</taxon>
        <taxon>Bacilli</taxon>
        <taxon>Lactobacillales</taxon>
        <taxon>Streptococcaceae</taxon>
        <taxon>Streptococcus</taxon>
    </lineage>
</organism>
<dbReference type="InterPro" id="IPR039532">
    <property type="entry name" value="TetR_C_Firmicutes"/>
</dbReference>
<dbReference type="InterPro" id="IPR050624">
    <property type="entry name" value="HTH-type_Tx_Regulator"/>
</dbReference>
<dbReference type="SUPFAM" id="SSF46689">
    <property type="entry name" value="Homeodomain-like"/>
    <property type="match status" value="1"/>
</dbReference>
<feature type="domain" description="HTH tetR-type" evidence="3">
    <location>
        <begin position="8"/>
        <end position="68"/>
    </location>
</feature>
<evidence type="ECO:0000259" key="3">
    <source>
        <dbReference type="PROSITE" id="PS50977"/>
    </source>
</evidence>
<dbReference type="InterPro" id="IPR001647">
    <property type="entry name" value="HTH_TetR"/>
</dbReference>
<evidence type="ECO:0000256" key="1">
    <source>
        <dbReference type="ARBA" id="ARBA00023125"/>
    </source>
</evidence>
<sequence>MNNQEKQTFAKKSLTNALLKLLKDKPLQEITISELSRESQISRVSFYRNYPNMEAILEEHISHLLHKWNEENHLAFETDLKDNGRNDLQLASLFGHIKEHEDFYKLLFERELLQLMIPQLKIVLIPSEKSDNFAAYLESFSLYGIYGWIQEWIKRGMTESAEELEVWLRMREI</sequence>
<dbReference type="Pfam" id="PF00440">
    <property type="entry name" value="TetR_N"/>
    <property type="match status" value="1"/>
</dbReference>
<dbReference type="PANTHER" id="PTHR43479:SF11">
    <property type="entry name" value="ACREF_ENVCD OPERON REPRESSOR-RELATED"/>
    <property type="match status" value="1"/>
</dbReference>
<reference evidence="4 5" key="1">
    <citation type="submission" date="2021-01" db="EMBL/GenBank/DDBJ databases">
        <title>Genomic Encyclopedia of Type Strains, Phase IV (KMG-IV): sequencing the most valuable type-strain genomes for metagenomic binning, comparative biology and taxonomic classification.</title>
        <authorList>
            <person name="Goeker M."/>
        </authorList>
    </citation>
    <scope>NUCLEOTIDE SEQUENCE [LARGE SCALE GENOMIC DNA]</scope>
    <source>
        <strain evidence="4 5">DSM 27513</strain>
    </source>
</reference>
<dbReference type="EMBL" id="JAFBEI010000046">
    <property type="protein sequence ID" value="MBM7636970.1"/>
    <property type="molecule type" value="Genomic_DNA"/>
</dbReference>
<proteinExistence type="predicted"/>
<accession>A0ABS2PPS6</accession>
<dbReference type="Gene3D" id="1.10.357.10">
    <property type="entry name" value="Tetracycline Repressor, domain 2"/>
    <property type="match status" value="1"/>
</dbReference>
<gene>
    <name evidence="4" type="ORF">JOC31_001799</name>
</gene>
<dbReference type="PANTHER" id="PTHR43479">
    <property type="entry name" value="ACREF/ENVCD OPERON REPRESSOR-RELATED"/>
    <property type="match status" value="1"/>
</dbReference>
<feature type="DNA-binding region" description="H-T-H motif" evidence="2">
    <location>
        <begin position="31"/>
        <end position="50"/>
    </location>
</feature>
<dbReference type="RefSeq" id="WP_386705385.1">
    <property type="nucleotide sequence ID" value="NZ_JBHTJB010000070.1"/>
</dbReference>
<evidence type="ECO:0000313" key="4">
    <source>
        <dbReference type="EMBL" id="MBM7636970.1"/>
    </source>
</evidence>
<keyword evidence="5" id="KW-1185">Reference proteome</keyword>
<evidence type="ECO:0000313" key="5">
    <source>
        <dbReference type="Proteomes" id="UP000809081"/>
    </source>
</evidence>
<dbReference type="Pfam" id="PF14278">
    <property type="entry name" value="TetR_C_8"/>
    <property type="match status" value="1"/>
</dbReference>
<keyword evidence="1 2" id="KW-0238">DNA-binding</keyword>
<protein>
    <submittedName>
        <fullName evidence="4">AcrR family transcriptional regulator</fullName>
    </submittedName>
</protein>
<dbReference type="PROSITE" id="PS50977">
    <property type="entry name" value="HTH_TETR_2"/>
    <property type="match status" value="1"/>
</dbReference>
<evidence type="ECO:0000256" key="2">
    <source>
        <dbReference type="PROSITE-ProRule" id="PRU00335"/>
    </source>
</evidence>
<dbReference type="Proteomes" id="UP000809081">
    <property type="component" value="Unassembled WGS sequence"/>
</dbReference>